<dbReference type="Pfam" id="PF00691">
    <property type="entry name" value="OmpA"/>
    <property type="match status" value="1"/>
</dbReference>
<evidence type="ECO:0000256" key="2">
    <source>
        <dbReference type="ARBA" id="ARBA00022729"/>
    </source>
</evidence>
<dbReference type="CDD" id="cd07185">
    <property type="entry name" value="OmpA_C-like"/>
    <property type="match status" value="1"/>
</dbReference>
<feature type="domain" description="OmpA-like" evidence="10">
    <location>
        <begin position="69"/>
        <end position="184"/>
    </location>
</feature>
<dbReference type="GO" id="GO:0051301">
    <property type="term" value="P:cell division"/>
    <property type="evidence" value="ECO:0007669"/>
    <property type="project" value="UniProtKB-KW"/>
</dbReference>
<protein>
    <recommendedName>
        <fullName evidence="8">Peptidoglycan-associated lipoprotein</fullName>
        <shortName evidence="8">PAL</shortName>
    </recommendedName>
</protein>
<dbReference type="InterPro" id="IPR036737">
    <property type="entry name" value="OmpA-like_sf"/>
</dbReference>
<sequence length="184" mass="20584">MGKKVMNGLIAMAFVCSVLFFVTSCAKKQVNISEAVKPSAEQVEEVVVVKEAPKETVVEIVKDVPPELARKIQAFEASNIYFDFDKSNLVPESQQTLKKKAEFLRYNPSYALLIAGNCDNRGTEEYNLALGERRAESAKQYLVALGISSDRIKTISYGELRPADPANNEVAWAVNRRDTFKLFR</sequence>
<evidence type="ECO:0000259" key="10">
    <source>
        <dbReference type="PROSITE" id="PS51123"/>
    </source>
</evidence>
<dbReference type="Proteomes" id="UP000650524">
    <property type="component" value="Unassembled WGS sequence"/>
</dbReference>
<dbReference type="PROSITE" id="PS51257">
    <property type="entry name" value="PROKAR_LIPOPROTEIN"/>
    <property type="match status" value="1"/>
</dbReference>
<organism evidence="11 12">
    <name type="scientific">Candidatus Desulfacyla euxinica</name>
    <dbReference type="NCBI Taxonomy" id="2841693"/>
    <lineage>
        <taxon>Bacteria</taxon>
        <taxon>Deltaproteobacteria</taxon>
        <taxon>Candidatus Desulfacyla</taxon>
    </lineage>
</organism>
<dbReference type="InterPro" id="IPR039001">
    <property type="entry name" value="Pal"/>
</dbReference>
<dbReference type="PROSITE" id="PS51123">
    <property type="entry name" value="OMPA_2"/>
    <property type="match status" value="1"/>
</dbReference>
<name>A0A8J6T4N0_9DELT</name>
<keyword evidence="3 8" id="KW-0472">Membrane</keyword>
<dbReference type="PRINTS" id="PR01021">
    <property type="entry name" value="OMPADOMAIN"/>
</dbReference>
<keyword evidence="5 8" id="KW-0998">Cell outer membrane</keyword>
<feature type="signal peptide" evidence="9">
    <location>
        <begin position="1"/>
        <end position="26"/>
    </location>
</feature>
<dbReference type="HAMAP" id="MF_02204">
    <property type="entry name" value="Pal"/>
    <property type="match status" value="1"/>
</dbReference>
<comment type="subcellular location">
    <subcellularLocation>
        <location evidence="8">Cell outer membrane</location>
        <topology evidence="8">Lipid-anchor</topology>
    </subcellularLocation>
</comment>
<evidence type="ECO:0000313" key="12">
    <source>
        <dbReference type="Proteomes" id="UP000650524"/>
    </source>
</evidence>
<accession>A0A8J6T4N0</accession>
<evidence type="ECO:0000256" key="9">
    <source>
        <dbReference type="SAM" id="SignalP"/>
    </source>
</evidence>
<comment type="caution">
    <text evidence="11">The sequence shown here is derived from an EMBL/GenBank/DDBJ whole genome shotgun (WGS) entry which is preliminary data.</text>
</comment>
<keyword evidence="6 8" id="KW-0449">Lipoprotein</keyword>
<keyword evidence="1" id="KW-0132">Cell division</keyword>
<evidence type="ECO:0000313" key="11">
    <source>
        <dbReference type="EMBL" id="MBC8177712.1"/>
    </source>
</evidence>
<feature type="chain" id="PRO_5035305305" description="Peptidoglycan-associated lipoprotein" evidence="9">
    <location>
        <begin position="27"/>
        <end position="184"/>
    </location>
</feature>
<dbReference type="PANTHER" id="PTHR30329">
    <property type="entry name" value="STATOR ELEMENT OF FLAGELLAR MOTOR COMPLEX"/>
    <property type="match status" value="1"/>
</dbReference>
<dbReference type="InterPro" id="IPR006665">
    <property type="entry name" value="OmpA-like"/>
</dbReference>
<proteinExistence type="inferred from homology"/>
<dbReference type="NCBIfam" id="TIGR02802">
    <property type="entry name" value="Pal_lipo"/>
    <property type="match status" value="1"/>
</dbReference>
<comment type="similarity">
    <text evidence="8">Belongs to the Pal lipoprotein family.</text>
</comment>
<dbReference type="AlphaFoldDB" id="A0A8J6T4N0"/>
<dbReference type="InterPro" id="IPR014169">
    <property type="entry name" value="Pal_lipo_C"/>
</dbReference>
<dbReference type="Gene3D" id="3.30.1330.60">
    <property type="entry name" value="OmpA-like domain"/>
    <property type="match status" value="1"/>
</dbReference>
<keyword evidence="2 8" id="KW-0732">Signal</keyword>
<dbReference type="EMBL" id="JACNJD010000229">
    <property type="protein sequence ID" value="MBC8177712.1"/>
    <property type="molecule type" value="Genomic_DNA"/>
</dbReference>
<reference evidence="11 12" key="1">
    <citation type="submission" date="2020-08" db="EMBL/GenBank/DDBJ databases">
        <title>Bridging the membrane lipid divide: bacteria of the FCB group superphylum have the potential to synthesize archaeal ether lipids.</title>
        <authorList>
            <person name="Villanueva L."/>
            <person name="Von Meijenfeldt F.A.B."/>
            <person name="Westbye A.B."/>
            <person name="Yadav S."/>
            <person name="Hopmans E.C."/>
            <person name="Dutilh B.E."/>
            <person name="Sinninghe Damste J.S."/>
        </authorList>
    </citation>
    <scope>NUCLEOTIDE SEQUENCE [LARGE SCALE GENOMIC DNA]</scope>
    <source>
        <strain evidence="11">NIOZ-UU27</strain>
    </source>
</reference>
<evidence type="ECO:0000256" key="5">
    <source>
        <dbReference type="ARBA" id="ARBA00023237"/>
    </source>
</evidence>
<evidence type="ECO:0000256" key="3">
    <source>
        <dbReference type="ARBA" id="ARBA00023136"/>
    </source>
</evidence>
<dbReference type="SUPFAM" id="SSF103088">
    <property type="entry name" value="OmpA-like"/>
    <property type="match status" value="1"/>
</dbReference>
<evidence type="ECO:0000256" key="7">
    <source>
        <dbReference type="ARBA" id="ARBA00023306"/>
    </source>
</evidence>
<keyword evidence="7" id="KW-0131">Cell cycle</keyword>
<evidence type="ECO:0000256" key="6">
    <source>
        <dbReference type="ARBA" id="ARBA00023288"/>
    </source>
</evidence>
<dbReference type="PANTHER" id="PTHR30329:SF21">
    <property type="entry name" value="LIPOPROTEIN YIAD-RELATED"/>
    <property type="match status" value="1"/>
</dbReference>
<evidence type="ECO:0000256" key="4">
    <source>
        <dbReference type="ARBA" id="ARBA00023139"/>
    </source>
</evidence>
<dbReference type="InterPro" id="IPR050330">
    <property type="entry name" value="Bact_OuterMem_StrucFunc"/>
</dbReference>
<dbReference type="GO" id="GO:0009279">
    <property type="term" value="C:cell outer membrane"/>
    <property type="evidence" value="ECO:0007669"/>
    <property type="project" value="UniProtKB-SubCell"/>
</dbReference>
<gene>
    <name evidence="8 11" type="primary">pal</name>
    <name evidence="11" type="ORF">H8E19_09940</name>
</gene>
<dbReference type="InterPro" id="IPR006664">
    <property type="entry name" value="OMP_bac"/>
</dbReference>
<evidence type="ECO:0000256" key="8">
    <source>
        <dbReference type="HAMAP-Rule" id="MF_02204"/>
    </source>
</evidence>
<evidence type="ECO:0000256" key="1">
    <source>
        <dbReference type="ARBA" id="ARBA00022618"/>
    </source>
</evidence>
<keyword evidence="4 8" id="KW-0564">Palmitate</keyword>